<dbReference type="PANTHER" id="PTHR42743:SF11">
    <property type="entry name" value="AMINODEOXYCHORISMATE LYASE"/>
    <property type="match status" value="1"/>
</dbReference>
<dbReference type="EC" id="4.1.3.38" evidence="2"/>
<dbReference type="EMBL" id="CP097332">
    <property type="protein sequence ID" value="UQX88783.1"/>
    <property type="molecule type" value="Genomic_DNA"/>
</dbReference>
<evidence type="ECO:0000313" key="3">
    <source>
        <dbReference type="Proteomes" id="UP001056336"/>
    </source>
</evidence>
<dbReference type="InterPro" id="IPR043131">
    <property type="entry name" value="BCAT-like_N"/>
</dbReference>
<reference evidence="2" key="1">
    <citation type="journal article" date="2018" name="Int. J. Syst. Evol. Microbiol.">
        <title>Jatrophihabitans telluris sp. nov., isolated from sediment soil of lava forest wetlands and the emended description of the genus Jatrophihabitans.</title>
        <authorList>
            <person name="Lee K.C."/>
            <person name="Suh M.K."/>
            <person name="Eom M.K."/>
            <person name="Kim K.K."/>
            <person name="Kim J.S."/>
            <person name="Kim D.S."/>
            <person name="Ko S.H."/>
            <person name="Shin Y.K."/>
            <person name="Lee J.S."/>
        </authorList>
    </citation>
    <scope>NUCLEOTIDE SEQUENCE</scope>
    <source>
        <strain evidence="2">N237</strain>
    </source>
</reference>
<dbReference type="SUPFAM" id="SSF56752">
    <property type="entry name" value="D-aminoacid aminotransferase-like PLP-dependent enzymes"/>
    <property type="match status" value="1"/>
</dbReference>
<evidence type="ECO:0000256" key="1">
    <source>
        <dbReference type="ARBA" id="ARBA00009320"/>
    </source>
</evidence>
<comment type="similarity">
    <text evidence="1">Belongs to the class-IV pyridoxal-phosphate-dependent aminotransferase family.</text>
</comment>
<dbReference type="Pfam" id="PF01063">
    <property type="entry name" value="Aminotran_4"/>
    <property type="match status" value="1"/>
</dbReference>
<dbReference type="PANTHER" id="PTHR42743">
    <property type="entry name" value="AMINO-ACID AMINOTRANSFERASE"/>
    <property type="match status" value="1"/>
</dbReference>
<reference evidence="2" key="2">
    <citation type="submission" date="2022-05" db="EMBL/GenBank/DDBJ databases">
        <authorList>
            <person name="Kim J.-S."/>
            <person name="Lee K."/>
            <person name="Suh M."/>
            <person name="Eom M."/>
            <person name="Kim J.-S."/>
            <person name="Kim D.-S."/>
            <person name="Ko S.-H."/>
            <person name="Shin Y."/>
            <person name="Lee J.-S."/>
        </authorList>
    </citation>
    <scope>NUCLEOTIDE SEQUENCE</scope>
    <source>
        <strain evidence="2">N237</strain>
    </source>
</reference>
<dbReference type="InterPro" id="IPR001544">
    <property type="entry name" value="Aminotrans_IV"/>
</dbReference>
<proteinExistence type="inferred from homology"/>
<dbReference type="InterPro" id="IPR050571">
    <property type="entry name" value="Class-IV_PLP-Dep_Aminotrnsfr"/>
</dbReference>
<dbReference type="NCBIfam" id="NF005888">
    <property type="entry name" value="PRK07849.1-3"/>
    <property type="match status" value="1"/>
</dbReference>
<name>A0ABY4QZM4_9ACTN</name>
<dbReference type="Proteomes" id="UP001056336">
    <property type="component" value="Chromosome"/>
</dbReference>
<dbReference type="RefSeq" id="WP_249772515.1">
    <property type="nucleotide sequence ID" value="NZ_CP097332.1"/>
</dbReference>
<dbReference type="InterPro" id="IPR043132">
    <property type="entry name" value="BCAT-like_C"/>
</dbReference>
<sequence length="287" mass="30258">MTKRAVAVLGRGVVESDAEVLSSDDLGLTRGDGCFEATRVVTGADGSHRIDHLPEHLARFQHSSHALGLPDVDVTAWQELVRTVLGAWDVPGEATLKLMITRGRESAPSGPITGIATVTPLAERSLRQRRDGVSVITLARGTSSDAYAAAPWLLGGVKTLSYAINVAAGRFAEAHGADDVLFTTTDGYVLEAPTAAVVWLSDARLHTTPTGATGILDSITQKALFAAAEASGFPTRYALASRDELLTTDGVWLVSSGRGPARIHTLDGIQLPHTPGLSDRIRAFTGF</sequence>
<dbReference type="Gene3D" id="3.30.470.10">
    <property type="match status" value="1"/>
</dbReference>
<keyword evidence="2" id="KW-0456">Lyase</keyword>
<protein>
    <submittedName>
        <fullName evidence="2">Aminodeoxychorismate lyase</fullName>
        <ecNumber evidence="2">4.1.3.38</ecNumber>
    </submittedName>
</protein>
<organism evidence="2 3">
    <name type="scientific">Jatrophihabitans telluris</name>
    <dbReference type="NCBI Taxonomy" id="2038343"/>
    <lineage>
        <taxon>Bacteria</taxon>
        <taxon>Bacillati</taxon>
        <taxon>Actinomycetota</taxon>
        <taxon>Actinomycetes</taxon>
        <taxon>Jatrophihabitantales</taxon>
        <taxon>Jatrophihabitantaceae</taxon>
        <taxon>Jatrophihabitans</taxon>
    </lineage>
</organism>
<keyword evidence="3" id="KW-1185">Reference proteome</keyword>
<gene>
    <name evidence="2" type="ORF">M6D93_01990</name>
</gene>
<dbReference type="GO" id="GO:0008696">
    <property type="term" value="F:4-amino-4-deoxychorismate lyase activity"/>
    <property type="evidence" value="ECO:0007669"/>
    <property type="project" value="UniProtKB-EC"/>
</dbReference>
<dbReference type="InterPro" id="IPR036038">
    <property type="entry name" value="Aminotransferase-like"/>
</dbReference>
<accession>A0ABY4QZM4</accession>
<evidence type="ECO:0000313" key="2">
    <source>
        <dbReference type="EMBL" id="UQX88783.1"/>
    </source>
</evidence>
<dbReference type="Gene3D" id="3.20.10.10">
    <property type="entry name" value="D-amino Acid Aminotransferase, subunit A, domain 2"/>
    <property type="match status" value="1"/>
</dbReference>